<evidence type="ECO:0000256" key="3">
    <source>
        <dbReference type="ARBA" id="ARBA00022989"/>
    </source>
</evidence>
<evidence type="ECO:0000256" key="1">
    <source>
        <dbReference type="ARBA" id="ARBA00004127"/>
    </source>
</evidence>
<name>A0A2V3DS88_9MICC</name>
<dbReference type="Pfam" id="PF02656">
    <property type="entry name" value="DUF202"/>
    <property type="match status" value="1"/>
</dbReference>
<keyword evidence="3" id="KW-1133">Transmembrane helix</keyword>
<organism evidence="6 7">
    <name type="scientific">Arthrobacter psychrochitiniphilus</name>
    <dbReference type="NCBI Taxonomy" id="291045"/>
    <lineage>
        <taxon>Bacteria</taxon>
        <taxon>Bacillati</taxon>
        <taxon>Actinomycetota</taxon>
        <taxon>Actinomycetes</taxon>
        <taxon>Micrococcales</taxon>
        <taxon>Micrococcaceae</taxon>
        <taxon>Arthrobacter</taxon>
    </lineage>
</organism>
<dbReference type="OrthoDB" id="3701077at2"/>
<evidence type="ECO:0000256" key="4">
    <source>
        <dbReference type="ARBA" id="ARBA00023136"/>
    </source>
</evidence>
<evidence type="ECO:0000256" key="2">
    <source>
        <dbReference type="ARBA" id="ARBA00022692"/>
    </source>
</evidence>
<proteinExistence type="predicted"/>
<comment type="subcellular location">
    <subcellularLocation>
        <location evidence="1">Endomembrane system</location>
        <topology evidence="1">Multi-pass membrane protein</topology>
    </subcellularLocation>
</comment>
<sequence length="138" mass="13867">MASSVAPVRDPGLQPERTALSWRRTIMSAVVADLLIWRGWLQTLTGFGGGPDTGLGLGGALGGYSAHVVGMGVCAAVAALTTIVLVLCAAARIRLLHSGVAPLESEGHIAVPALIVRTASAAIVTLAATTVCALALGM</sequence>
<evidence type="ECO:0000313" key="7">
    <source>
        <dbReference type="Proteomes" id="UP000246303"/>
    </source>
</evidence>
<comment type="caution">
    <text evidence="6">The sequence shown here is derived from an EMBL/GenBank/DDBJ whole genome shotgun (WGS) entry which is preliminary data.</text>
</comment>
<evidence type="ECO:0000313" key="6">
    <source>
        <dbReference type="EMBL" id="PXA65004.1"/>
    </source>
</evidence>
<feature type="domain" description="DUF202" evidence="5">
    <location>
        <begin position="10"/>
        <end position="93"/>
    </location>
</feature>
<evidence type="ECO:0000259" key="5">
    <source>
        <dbReference type="Pfam" id="PF02656"/>
    </source>
</evidence>
<dbReference type="Proteomes" id="UP000246303">
    <property type="component" value="Unassembled WGS sequence"/>
</dbReference>
<keyword evidence="2" id="KW-0812">Transmembrane</keyword>
<keyword evidence="7" id="KW-1185">Reference proteome</keyword>
<accession>A0A2V3DS88</accession>
<dbReference type="EMBL" id="QHLZ01000007">
    <property type="protein sequence ID" value="PXA65004.1"/>
    <property type="molecule type" value="Genomic_DNA"/>
</dbReference>
<protein>
    <submittedName>
        <fullName evidence="6">DUF202 domain-containing protein</fullName>
    </submittedName>
</protein>
<keyword evidence="4" id="KW-0472">Membrane</keyword>
<dbReference type="RefSeq" id="WP_110106666.1">
    <property type="nucleotide sequence ID" value="NZ_JACBZZ010000001.1"/>
</dbReference>
<reference evidence="6 7" key="1">
    <citation type="submission" date="2018-05" db="EMBL/GenBank/DDBJ databases">
        <title>Genetic diversity of glacier-inhabiting Cryobacterium bacteria in China and description of Cryobacterium mengkeensis sp. nov. and Arthrobacter glacialis sp. nov.</title>
        <authorList>
            <person name="Liu Q."/>
            <person name="Xin Y.-H."/>
        </authorList>
    </citation>
    <scope>NUCLEOTIDE SEQUENCE [LARGE SCALE GENOMIC DNA]</scope>
    <source>
        <strain evidence="6 7">GP3</strain>
    </source>
</reference>
<dbReference type="InterPro" id="IPR003807">
    <property type="entry name" value="DUF202"/>
</dbReference>
<dbReference type="AlphaFoldDB" id="A0A2V3DS88"/>
<gene>
    <name evidence="6" type="ORF">CVS29_12535</name>
</gene>
<dbReference type="GO" id="GO:0012505">
    <property type="term" value="C:endomembrane system"/>
    <property type="evidence" value="ECO:0007669"/>
    <property type="project" value="UniProtKB-SubCell"/>
</dbReference>